<reference evidence="1 2" key="1">
    <citation type="journal article" date="2022" name="Plant J.">
        <title>Chromosome-level genome of Camellia lanceoleosa provides a valuable resource for understanding genome evolution and self-incompatibility.</title>
        <authorList>
            <person name="Gong W."/>
            <person name="Xiao S."/>
            <person name="Wang L."/>
            <person name="Liao Z."/>
            <person name="Chang Y."/>
            <person name="Mo W."/>
            <person name="Hu G."/>
            <person name="Li W."/>
            <person name="Zhao G."/>
            <person name="Zhu H."/>
            <person name="Hu X."/>
            <person name="Ji K."/>
            <person name="Xiang X."/>
            <person name="Song Q."/>
            <person name="Yuan D."/>
            <person name="Jin S."/>
            <person name="Zhang L."/>
        </authorList>
    </citation>
    <scope>NUCLEOTIDE SEQUENCE [LARGE SCALE GENOMIC DNA]</scope>
    <source>
        <strain evidence="1">SQ_2022a</strain>
    </source>
</reference>
<dbReference type="Proteomes" id="UP001060215">
    <property type="component" value="Chromosome 2"/>
</dbReference>
<keyword evidence="2" id="KW-1185">Reference proteome</keyword>
<comment type="caution">
    <text evidence="1">The sequence shown here is derived from an EMBL/GenBank/DDBJ whole genome shotgun (WGS) entry which is preliminary data.</text>
</comment>
<evidence type="ECO:0000313" key="2">
    <source>
        <dbReference type="Proteomes" id="UP001060215"/>
    </source>
</evidence>
<accession>A0ACC0I0C5</accession>
<evidence type="ECO:0000313" key="1">
    <source>
        <dbReference type="EMBL" id="KAI8018814.1"/>
    </source>
</evidence>
<proteinExistence type="predicted"/>
<gene>
    <name evidence="1" type="ORF">LOK49_LG04G01172</name>
</gene>
<dbReference type="EMBL" id="CM045759">
    <property type="protein sequence ID" value="KAI8018814.1"/>
    <property type="molecule type" value="Genomic_DNA"/>
</dbReference>
<sequence>MASKSSRRKLILSEVEATLEISKALGIDFEGKDKEVISKLKELEANDMKKENQTTKLNCIFTDQMENFNLMKNISVLVVLALLILIPKYSCHAHRRPSDDNHVALFIFGDSIFDVGNNNNINTTIFFQANFWPYGETTFNYPTGRCCDGRLIPDFIAEYAKLPLIPPYMQLSNNHQFTNGVNFASGGAGALVETFKGLVIDLKTQVANFKKVEKSLMKQLGDKEAKKILSRAIYLISIGSNDYFTIFATNSSVFKSYPREEYVEMVIGNLTQVVQEIYETGGRKFGFVGVGPLGCVPFARVMLNQENSGECLEELTTRVKLHNIALSKVLQKLESQLEGFLYSNFDLYTSWGERMDNPSKYGFKEGKSACCGSGPYRGINSCGGMRRVKEYELCNNVSEYVLFDTTHPTERAYQQFASLMWNGTPSTVWPYNLEVLFEHK</sequence>
<organism evidence="1 2">
    <name type="scientific">Camellia lanceoleosa</name>
    <dbReference type="NCBI Taxonomy" id="1840588"/>
    <lineage>
        <taxon>Eukaryota</taxon>
        <taxon>Viridiplantae</taxon>
        <taxon>Streptophyta</taxon>
        <taxon>Embryophyta</taxon>
        <taxon>Tracheophyta</taxon>
        <taxon>Spermatophyta</taxon>
        <taxon>Magnoliopsida</taxon>
        <taxon>eudicotyledons</taxon>
        <taxon>Gunneridae</taxon>
        <taxon>Pentapetalae</taxon>
        <taxon>asterids</taxon>
        <taxon>Ericales</taxon>
        <taxon>Theaceae</taxon>
        <taxon>Camellia</taxon>
    </lineage>
</organism>
<protein>
    <submittedName>
        <fullName evidence="1">GDSL esterase/lipase 2</fullName>
    </submittedName>
</protein>
<name>A0ACC0I0C5_9ERIC</name>